<dbReference type="EMBL" id="MU007009">
    <property type="protein sequence ID" value="KAF2437031.1"/>
    <property type="molecule type" value="Genomic_DNA"/>
</dbReference>
<evidence type="ECO:0000313" key="1">
    <source>
        <dbReference type="EMBL" id="KAF2437031.1"/>
    </source>
</evidence>
<organism evidence="1 2">
    <name type="scientific">Tothia fuscella</name>
    <dbReference type="NCBI Taxonomy" id="1048955"/>
    <lineage>
        <taxon>Eukaryota</taxon>
        <taxon>Fungi</taxon>
        <taxon>Dikarya</taxon>
        <taxon>Ascomycota</taxon>
        <taxon>Pezizomycotina</taxon>
        <taxon>Dothideomycetes</taxon>
        <taxon>Pleosporomycetidae</taxon>
        <taxon>Venturiales</taxon>
        <taxon>Cylindrosympodiaceae</taxon>
        <taxon>Tothia</taxon>
    </lineage>
</organism>
<evidence type="ECO:0000313" key="2">
    <source>
        <dbReference type="Proteomes" id="UP000800235"/>
    </source>
</evidence>
<keyword evidence="2" id="KW-1185">Reference proteome</keyword>
<sequence length="63" mass="7337">MRYLHHSSSSGQPCGPDLRLVVSAKVEALIHHMHPRLVRAFTRRDKGFKFIMKRLHNLEVMLS</sequence>
<dbReference type="AlphaFoldDB" id="A0A9P4U4U5"/>
<dbReference type="Proteomes" id="UP000800235">
    <property type="component" value="Unassembled WGS sequence"/>
</dbReference>
<gene>
    <name evidence="1" type="ORF">EJ08DRAFT_644563</name>
</gene>
<proteinExistence type="predicted"/>
<reference evidence="1" key="1">
    <citation type="journal article" date="2020" name="Stud. Mycol.">
        <title>101 Dothideomycetes genomes: a test case for predicting lifestyles and emergence of pathogens.</title>
        <authorList>
            <person name="Haridas S."/>
            <person name="Albert R."/>
            <person name="Binder M."/>
            <person name="Bloem J."/>
            <person name="Labutti K."/>
            <person name="Salamov A."/>
            <person name="Andreopoulos B."/>
            <person name="Baker S."/>
            <person name="Barry K."/>
            <person name="Bills G."/>
            <person name="Bluhm B."/>
            <person name="Cannon C."/>
            <person name="Castanera R."/>
            <person name="Culley D."/>
            <person name="Daum C."/>
            <person name="Ezra D."/>
            <person name="Gonzalez J."/>
            <person name="Henrissat B."/>
            <person name="Kuo A."/>
            <person name="Liang C."/>
            <person name="Lipzen A."/>
            <person name="Lutzoni F."/>
            <person name="Magnuson J."/>
            <person name="Mondo S."/>
            <person name="Nolan M."/>
            <person name="Ohm R."/>
            <person name="Pangilinan J."/>
            <person name="Park H.-J."/>
            <person name="Ramirez L."/>
            <person name="Alfaro M."/>
            <person name="Sun H."/>
            <person name="Tritt A."/>
            <person name="Yoshinaga Y."/>
            <person name="Zwiers L.-H."/>
            <person name="Turgeon B."/>
            <person name="Goodwin S."/>
            <person name="Spatafora J."/>
            <person name="Crous P."/>
            <person name="Grigoriev I."/>
        </authorList>
    </citation>
    <scope>NUCLEOTIDE SEQUENCE</scope>
    <source>
        <strain evidence="1">CBS 130266</strain>
    </source>
</reference>
<accession>A0A9P4U4U5</accession>
<comment type="caution">
    <text evidence="1">The sequence shown here is derived from an EMBL/GenBank/DDBJ whole genome shotgun (WGS) entry which is preliminary data.</text>
</comment>
<protein>
    <submittedName>
        <fullName evidence="1">Uncharacterized protein</fullName>
    </submittedName>
</protein>
<name>A0A9P4U4U5_9PEZI</name>